<evidence type="ECO:0000313" key="1">
    <source>
        <dbReference type="EMBL" id="CAG9584285.1"/>
    </source>
</evidence>
<protein>
    <submittedName>
        <fullName evidence="1">(African queen) hypothetical protein</fullName>
    </submittedName>
</protein>
<name>A0A8J2RID1_9NEOP</name>
<organism evidence="1 2">
    <name type="scientific">Danaus chrysippus</name>
    <name type="common">African queen</name>
    <dbReference type="NCBI Taxonomy" id="151541"/>
    <lineage>
        <taxon>Eukaryota</taxon>
        <taxon>Metazoa</taxon>
        <taxon>Ecdysozoa</taxon>
        <taxon>Arthropoda</taxon>
        <taxon>Hexapoda</taxon>
        <taxon>Insecta</taxon>
        <taxon>Pterygota</taxon>
        <taxon>Neoptera</taxon>
        <taxon>Endopterygota</taxon>
        <taxon>Lepidoptera</taxon>
        <taxon>Glossata</taxon>
        <taxon>Ditrysia</taxon>
        <taxon>Papilionoidea</taxon>
        <taxon>Nymphalidae</taxon>
        <taxon>Danainae</taxon>
        <taxon>Danaini</taxon>
        <taxon>Danaina</taxon>
        <taxon>Danaus</taxon>
        <taxon>Anosia</taxon>
    </lineage>
</organism>
<gene>
    <name evidence="1" type="ORF">DCHRY22_LOCUS14899</name>
</gene>
<proteinExistence type="predicted"/>
<comment type="caution">
    <text evidence="1">The sequence shown here is derived from an EMBL/GenBank/DDBJ whole genome shotgun (WGS) entry which is preliminary data.</text>
</comment>
<evidence type="ECO:0000313" key="2">
    <source>
        <dbReference type="Proteomes" id="UP000789524"/>
    </source>
</evidence>
<dbReference type="EMBL" id="CAKASE010000082">
    <property type="protein sequence ID" value="CAG9584285.1"/>
    <property type="molecule type" value="Genomic_DNA"/>
</dbReference>
<accession>A0A8J2RID1</accession>
<dbReference type="AlphaFoldDB" id="A0A8J2RID1"/>
<keyword evidence="2" id="KW-1185">Reference proteome</keyword>
<reference evidence="1" key="1">
    <citation type="submission" date="2021-09" db="EMBL/GenBank/DDBJ databases">
        <authorList>
            <person name="Martin H S."/>
        </authorList>
    </citation>
    <scope>NUCLEOTIDE SEQUENCE</scope>
</reference>
<sequence length="116" mass="13566">MNFGQTNESYFYWNETNVSVSQRVARPRQSEKVVKIGAALPVSIYKRVIPWARYATYERWGVKRRCGVRRRRPWDPLPPPLITPDGSLAPRTSQDCCEPFHDNFISSEFEEKLGFE</sequence>
<dbReference type="Proteomes" id="UP000789524">
    <property type="component" value="Unassembled WGS sequence"/>
</dbReference>